<evidence type="ECO:0000256" key="1">
    <source>
        <dbReference type="SAM" id="MobiDB-lite"/>
    </source>
</evidence>
<feature type="compositionally biased region" description="Polar residues" evidence="1">
    <location>
        <begin position="55"/>
        <end position="68"/>
    </location>
</feature>
<feature type="region of interest" description="Disordered" evidence="1">
    <location>
        <begin position="311"/>
        <end position="334"/>
    </location>
</feature>
<feature type="compositionally biased region" description="Polar residues" evidence="1">
    <location>
        <begin position="8"/>
        <end position="22"/>
    </location>
</feature>
<feature type="compositionally biased region" description="Basic and acidic residues" evidence="1">
    <location>
        <begin position="587"/>
        <end position="598"/>
    </location>
</feature>
<feature type="region of interest" description="Disordered" evidence="1">
    <location>
        <begin position="587"/>
        <end position="631"/>
    </location>
</feature>
<evidence type="ECO:0000313" key="2">
    <source>
        <dbReference type="EMBL" id="KAH6592649.1"/>
    </source>
</evidence>
<protein>
    <submittedName>
        <fullName evidence="2">Uncharacterized protein</fullName>
    </submittedName>
</protein>
<dbReference type="Proteomes" id="UP001648503">
    <property type="component" value="Unassembled WGS sequence"/>
</dbReference>
<organism evidence="2 3">
    <name type="scientific">Batrachochytrium salamandrivorans</name>
    <dbReference type="NCBI Taxonomy" id="1357716"/>
    <lineage>
        <taxon>Eukaryota</taxon>
        <taxon>Fungi</taxon>
        <taxon>Fungi incertae sedis</taxon>
        <taxon>Chytridiomycota</taxon>
        <taxon>Chytridiomycota incertae sedis</taxon>
        <taxon>Chytridiomycetes</taxon>
        <taxon>Rhizophydiales</taxon>
        <taxon>Rhizophydiales incertae sedis</taxon>
        <taxon>Batrachochytrium</taxon>
    </lineage>
</organism>
<feature type="compositionally biased region" description="Polar residues" evidence="1">
    <location>
        <begin position="113"/>
        <end position="127"/>
    </location>
</feature>
<keyword evidence="3" id="KW-1185">Reference proteome</keyword>
<feature type="compositionally biased region" description="Polar residues" evidence="1">
    <location>
        <begin position="220"/>
        <end position="229"/>
    </location>
</feature>
<feature type="compositionally biased region" description="Polar residues" evidence="1">
    <location>
        <begin position="156"/>
        <end position="168"/>
    </location>
</feature>
<reference evidence="2 3" key="1">
    <citation type="submission" date="2021-02" db="EMBL/GenBank/DDBJ databases">
        <title>Variation within the Batrachochytrium salamandrivorans European outbreak.</title>
        <authorList>
            <person name="Kelly M."/>
            <person name="Pasmans F."/>
            <person name="Shea T.P."/>
            <person name="Munoz J.F."/>
            <person name="Carranza S."/>
            <person name="Cuomo C.A."/>
            <person name="Martel A."/>
        </authorList>
    </citation>
    <scope>NUCLEOTIDE SEQUENCE [LARGE SCALE GENOMIC DNA]</scope>
    <source>
        <strain evidence="2 3">AMFP18/2</strain>
    </source>
</reference>
<feature type="compositionally biased region" description="Polar residues" evidence="1">
    <location>
        <begin position="77"/>
        <end position="90"/>
    </location>
</feature>
<accession>A0ABQ8F8S0</accession>
<proteinExistence type="predicted"/>
<gene>
    <name evidence="2" type="ORF">BASA50_007937</name>
</gene>
<feature type="compositionally biased region" description="Basic residues" evidence="1">
    <location>
        <begin position="23"/>
        <end position="32"/>
    </location>
</feature>
<feature type="compositionally biased region" description="Low complexity" evidence="1">
    <location>
        <begin position="169"/>
        <end position="182"/>
    </location>
</feature>
<sequence length="751" mass="82977">MSEYGAHNHSQTSHVSLKSPTQHSRKKQSSSRRRGDESSRASNSVDPTPECGLNSRMSNTLAHPTSISSRHDRIQPISEQPIPSTAQSGIASRPGYPVSCFGESIHSPENGVGRTSQISNPFTTPQDPSFHSPVSHSPHPLSSTTLSEPSRRSRLAEQSVSFSPSHTQSSAIPASPLSSPFATPLDPNPSPTGVQFSQWLESTPPQLSQPRKSSRRRIRSQCSPDSPQSPLDEPAQIEESPTTSKRSLAVAKKPNRNTKSARSKDTIDHNPKRKSRPLKYQLQSPITDEFVSIPIEDMTDVHGVLIGTPSRFQQNQNPHWDESNLGTDSIPRENLESRRLNTRSDGIEAQSGSMAYGNTMRFEDHLAECIQDDVHISNSPKSVDVVYVQRKSGSKKYVKTVGGYQGVEKTKSRNQHRSMLMDQTPLLQWMSRIGWIAKATERITYTTLVVLHSFYTGLCLYSLFLFPINTAQSTPTTTPLREYQTIDLNTAVYTTVSPQVLQFQATSIQDTELLLSSSFRFLLFYSGVSGTLSYLFQVFSTFAFLSALQAVSGSSGSVETRLCRHGVSSDTVTSFLAVPGKVNTNETIHRSNIMEKESPNSGKSRHERPLPPLPRFISSNEHSRGHSSSLTGASHSALASFIANMLMVPIDLRLSESQSNLRFGGAYGDPNWFFDPALLTRDTVVSNLRLWMTCNAVRGVMGMMCWILCILSMDRERLWCFPVDLLARKTSTDAGKGLRPHTPSACHPMTA</sequence>
<comment type="caution">
    <text evidence="2">The sequence shown here is derived from an EMBL/GenBank/DDBJ whole genome shotgun (WGS) entry which is preliminary data.</text>
</comment>
<evidence type="ECO:0000313" key="3">
    <source>
        <dbReference type="Proteomes" id="UP001648503"/>
    </source>
</evidence>
<feature type="region of interest" description="Disordered" evidence="1">
    <location>
        <begin position="1"/>
        <end position="281"/>
    </location>
</feature>
<name>A0ABQ8F8S0_9FUNG</name>
<feature type="compositionally biased region" description="Polar residues" evidence="1">
    <location>
        <begin position="191"/>
        <end position="211"/>
    </location>
</feature>
<dbReference type="EMBL" id="JAFCIX010000376">
    <property type="protein sequence ID" value="KAH6592649.1"/>
    <property type="molecule type" value="Genomic_DNA"/>
</dbReference>
<feature type="compositionally biased region" description="Low complexity" evidence="1">
    <location>
        <begin position="128"/>
        <end position="148"/>
    </location>
</feature>